<keyword evidence="2" id="KW-0812">Transmembrane</keyword>
<dbReference type="InterPro" id="IPR004045">
    <property type="entry name" value="Glutathione_S-Trfase_N"/>
</dbReference>
<accession>A0AA40A8K4</accession>
<dbReference type="Gene3D" id="3.40.30.10">
    <property type="entry name" value="Glutaredoxin"/>
    <property type="match status" value="1"/>
</dbReference>
<dbReference type="PANTHER" id="PTHR44051:SF9">
    <property type="entry name" value="GLUTATHIONE S-TRANSFERASE 1"/>
    <property type="match status" value="1"/>
</dbReference>
<sequence>MSQDNPKVVLHWLNGSRAFSTTWLLEELGIPYELDIHHRLPNAMAPPELEDLHVLGKSPVLSITPPGSSERIVLAESAFITQYLSDHFAKGKKLIPTRWKDGQEGRVGGETESWMRYQYLLYYIEGSFMAAMVHNVIFTGLKGQRIPFFIRPFTKLLANQLIAMLVIPNMKKHFALLERYLATSPEGGSYICGPNLTSADILLSFRLLAFDEAGAFEEMWAWEKTPFKESYPKLQAYMELLSNEPGWKRALEKITKMEGSCPLLP</sequence>
<dbReference type="SUPFAM" id="SSF52833">
    <property type="entry name" value="Thioredoxin-like"/>
    <property type="match status" value="1"/>
</dbReference>
<dbReference type="PROSITE" id="PS50404">
    <property type="entry name" value="GST_NTER"/>
    <property type="match status" value="1"/>
</dbReference>
<dbReference type="SFLD" id="SFLDS00019">
    <property type="entry name" value="Glutathione_Transferase_(cytos"/>
    <property type="match status" value="1"/>
</dbReference>
<keyword evidence="2" id="KW-1133">Transmembrane helix</keyword>
<feature type="domain" description="GST C-terminal" evidence="4">
    <location>
        <begin position="110"/>
        <end position="263"/>
    </location>
</feature>
<evidence type="ECO:0000313" key="5">
    <source>
        <dbReference type="EMBL" id="KAK0711266.1"/>
    </source>
</evidence>
<evidence type="ECO:0000313" key="6">
    <source>
        <dbReference type="Proteomes" id="UP001172102"/>
    </source>
</evidence>
<dbReference type="AlphaFoldDB" id="A0AA40A8K4"/>
<reference evidence="5" key="1">
    <citation type="submission" date="2023-06" db="EMBL/GenBank/DDBJ databases">
        <title>Genome-scale phylogeny and comparative genomics of the fungal order Sordariales.</title>
        <authorList>
            <consortium name="Lawrence Berkeley National Laboratory"/>
            <person name="Hensen N."/>
            <person name="Bonometti L."/>
            <person name="Westerberg I."/>
            <person name="Brannstrom I.O."/>
            <person name="Guillou S."/>
            <person name="Cros-Aarteil S."/>
            <person name="Calhoun S."/>
            <person name="Haridas S."/>
            <person name="Kuo A."/>
            <person name="Mondo S."/>
            <person name="Pangilinan J."/>
            <person name="Riley R."/>
            <person name="Labutti K."/>
            <person name="Andreopoulos B."/>
            <person name="Lipzen A."/>
            <person name="Chen C."/>
            <person name="Yanf M."/>
            <person name="Daum C."/>
            <person name="Ng V."/>
            <person name="Clum A."/>
            <person name="Steindorff A."/>
            <person name="Ohm R."/>
            <person name="Martin F."/>
            <person name="Silar P."/>
            <person name="Natvig D."/>
            <person name="Lalanne C."/>
            <person name="Gautier V."/>
            <person name="Ament-Velasquez S.L."/>
            <person name="Kruys A."/>
            <person name="Hutchinson M.I."/>
            <person name="Powell A.J."/>
            <person name="Barry K."/>
            <person name="Miller A.N."/>
            <person name="Grigoriev I.V."/>
            <person name="Debuchy R."/>
            <person name="Gladieux P."/>
            <person name="Thoren M.H."/>
            <person name="Johannesson H."/>
        </authorList>
    </citation>
    <scope>NUCLEOTIDE SEQUENCE</scope>
    <source>
        <strain evidence="5">SMH4607-1</strain>
    </source>
</reference>
<feature type="transmembrane region" description="Helical" evidence="2">
    <location>
        <begin position="120"/>
        <end position="141"/>
    </location>
</feature>
<comment type="similarity">
    <text evidence="1">Belongs to the GST superfamily.</text>
</comment>
<comment type="caution">
    <text evidence="5">The sequence shown here is derived from an EMBL/GenBank/DDBJ whole genome shotgun (WGS) entry which is preliminary data.</text>
</comment>
<dbReference type="SUPFAM" id="SSF47616">
    <property type="entry name" value="GST C-terminal domain-like"/>
    <property type="match status" value="1"/>
</dbReference>
<dbReference type="Gene3D" id="1.20.1050.10">
    <property type="match status" value="1"/>
</dbReference>
<dbReference type="InterPro" id="IPR036282">
    <property type="entry name" value="Glutathione-S-Trfase_C_sf"/>
</dbReference>
<evidence type="ECO:0000256" key="1">
    <source>
        <dbReference type="ARBA" id="ARBA00007409"/>
    </source>
</evidence>
<dbReference type="PANTHER" id="PTHR44051">
    <property type="entry name" value="GLUTATHIONE S-TRANSFERASE-RELATED"/>
    <property type="match status" value="1"/>
</dbReference>
<dbReference type="PROSITE" id="PS50405">
    <property type="entry name" value="GST_CTER"/>
    <property type="match status" value="1"/>
</dbReference>
<dbReference type="Proteomes" id="UP001172102">
    <property type="component" value="Unassembled WGS sequence"/>
</dbReference>
<dbReference type="EMBL" id="JAUKUA010000005">
    <property type="protein sequence ID" value="KAK0711266.1"/>
    <property type="molecule type" value="Genomic_DNA"/>
</dbReference>
<dbReference type="InterPro" id="IPR004046">
    <property type="entry name" value="GST_C"/>
</dbReference>
<protein>
    <recommendedName>
        <fullName evidence="7">Glutathione S-transferase</fullName>
    </recommendedName>
</protein>
<proteinExistence type="inferred from homology"/>
<dbReference type="InterPro" id="IPR036249">
    <property type="entry name" value="Thioredoxin-like_sf"/>
</dbReference>
<keyword evidence="2" id="KW-0472">Membrane</keyword>
<evidence type="ECO:0000259" key="4">
    <source>
        <dbReference type="PROSITE" id="PS50405"/>
    </source>
</evidence>
<evidence type="ECO:0008006" key="7">
    <source>
        <dbReference type="Google" id="ProtNLM"/>
    </source>
</evidence>
<dbReference type="InterPro" id="IPR010987">
    <property type="entry name" value="Glutathione-S-Trfase_C-like"/>
</dbReference>
<dbReference type="Pfam" id="PF13409">
    <property type="entry name" value="GST_N_2"/>
    <property type="match status" value="1"/>
</dbReference>
<dbReference type="InterPro" id="IPR040079">
    <property type="entry name" value="Glutathione_S-Trfase"/>
</dbReference>
<organism evidence="5 6">
    <name type="scientific">Lasiosphaeris hirsuta</name>
    <dbReference type="NCBI Taxonomy" id="260670"/>
    <lineage>
        <taxon>Eukaryota</taxon>
        <taxon>Fungi</taxon>
        <taxon>Dikarya</taxon>
        <taxon>Ascomycota</taxon>
        <taxon>Pezizomycotina</taxon>
        <taxon>Sordariomycetes</taxon>
        <taxon>Sordariomycetidae</taxon>
        <taxon>Sordariales</taxon>
        <taxon>Lasiosphaeriaceae</taxon>
        <taxon>Lasiosphaeris</taxon>
    </lineage>
</organism>
<dbReference type="CDD" id="cd03046">
    <property type="entry name" value="GST_N_GTT1_like"/>
    <property type="match status" value="1"/>
</dbReference>
<name>A0AA40A8K4_9PEZI</name>
<feature type="domain" description="GST N-terminal" evidence="3">
    <location>
        <begin position="5"/>
        <end position="92"/>
    </location>
</feature>
<gene>
    <name evidence="5" type="ORF">B0H67DRAFT_282723</name>
</gene>
<dbReference type="Pfam" id="PF14497">
    <property type="entry name" value="GST_C_3"/>
    <property type="match status" value="1"/>
</dbReference>
<evidence type="ECO:0000256" key="2">
    <source>
        <dbReference type="SAM" id="Phobius"/>
    </source>
</evidence>
<keyword evidence="6" id="KW-1185">Reference proteome</keyword>
<evidence type="ECO:0000259" key="3">
    <source>
        <dbReference type="PROSITE" id="PS50404"/>
    </source>
</evidence>